<dbReference type="RefSeq" id="XP_060291107.1">
    <property type="nucleotide sequence ID" value="XM_060447760.1"/>
</dbReference>
<accession>A0AA39ZYM6</accession>
<dbReference type="AlphaFoldDB" id="A0AA39ZYM6"/>
<organism evidence="1 2">
    <name type="scientific">Lasiosphaeria miniovina</name>
    <dbReference type="NCBI Taxonomy" id="1954250"/>
    <lineage>
        <taxon>Eukaryota</taxon>
        <taxon>Fungi</taxon>
        <taxon>Dikarya</taxon>
        <taxon>Ascomycota</taxon>
        <taxon>Pezizomycotina</taxon>
        <taxon>Sordariomycetes</taxon>
        <taxon>Sordariomycetidae</taxon>
        <taxon>Sordariales</taxon>
        <taxon>Lasiosphaeriaceae</taxon>
        <taxon>Lasiosphaeria</taxon>
    </lineage>
</organism>
<evidence type="ECO:0000313" key="1">
    <source>
        <dbReference type="EMBL" id="KAK0706013.1"/>
    </source>
</evidence>
<dbReference type="Proteomes" id="UP001172101">
    <property type="component" value="Unassembled WGS sequence"/>
</dbReference>
<dbReference type="GeneID" id="85331030"/>
<protein>
    <recommendedName>
        <fullName evidence="3">BTB domain-containing protein</fullName>
    </recommendedName>
</protein>
<feature type="non-terminal residue" evidence="1">
    <location>
        <position position="1"/>
    </location>
</feature>
<name>A0AA39ZYM6_9PEZI</name>
<reference evidence="1" key="1">
    <citation type="submission" date="2023-06" db="EMBL/GenBank/DDBJ databases">
        <title>Genome-scale phylogeny and comparative genomics of the fungal order Sordariales.</title>
        <authorList>
            <consortium name="Lawrence Berkeley National Laboratory"/>
            <person name="Hensen N."/>
            <person name="Bonometti L."/>
            <person name="Westerberg I."/>
            <person name="Brannstrom I.O."/>
            <person name="Guillou S."/>
            <person name="Cros-Aarteil S."/>
            <person name="Calhoun S."/>
            <person name="Haridas S."/>
            <person name="Kuo A."/>
            <person name="Mondo S."/>
            <person name="Pangilinan J."/>
            <person name="Riley R."/>
            <person name="LaButti K."/>
            <person name="Andreopoulos B."/>
            <person name="Lipzen A."/>
            <person name="Chen C."/>
            <person name="Yanf M."/>
            <person name="Daum C."/>
            <person name="Ng V."/>
            <person name="Clum A."/>
            <person name="Steindorff A."/>
            <person name="Ohm R."/>
            <person name="Martin F."/>
            <person name="Silar P."/>
            <person name="Natvig D."/>
            <person name="Lalanne C."/>
            <person name="Gautier V."/>
            <person name="Ament-velasquez S.L."/>
            <person name="Kruys A."/>
            <person name="Hutchinson M.I."/>
            <person name="Powell A.J."/>
            <person name="Barry K."/>
            <person name="Miller A.N."/>
            <person name="Grigoriev I.V."/>
            <person name="Debuchy R."/>
            <person name="Gladieux P."/>
            <person name="Thoren M.H."/>
            <person name="Johannesson H."/>
        </authorList>
    </citation>
    <scope>NUCLEOTIDE SEQUENCE</scope>
    <source>
        <strain evidence="1">SMH2392-1A</strain>
    </source>
</reference>
<sequence length="307" mass="34538">MNVNIDEDGDLLLRVGSELEESEHRLFRVCSSALRRASPVWKKMLFGLWAEAKPKEGQWVVSLPDDPSTALEVILDIIHARFQCLPNTFTPSLTQIYQILILVDKYDVVHVIRPCVKEWTKTLESVTKIPASDRAARIHVAWELGNHWRYPKDLIAAVFRPCVDGRSGGLVYESSKTNFALINRDHFGPPDLIEVIQQARLNMIQRALDFFHKQISLRAGNNSACSVSVKKKRQLDSDSVSERKRCDMLILSGIYRGLMESSNGSLSENASDISGRPEMLLGVLNNIFHKIELDCLEGHADCSPAAE</sequence>
<dbReference type="InterPro" id="IPR011333">
    <property type="entry name" value="SKP1/BTB/POZ_sf"/>
</dbReference>
<gene>
    <name evidence="1" type="ORF">B0T26DRAFT_861902</name>
</gene>
<comment type="caution">
    <text evidence="1">The sequence shown here is derived from an EMBL/GenBank/DDBJ whole genome shotgun (WGS) entry which is preliminary data.</text>
</comment>
<proteinExistence type="predicted"/>
<keyword evidence="2" id="KW-1185">Reference proteome</keyword>
<dbReference type="Gene3D" id="3.30.710.10">
    <property type="entry name" value="Potassium Channel Kv1.1, Chain A"/>
    <property type="match status" value="1"/>
</dbReference>
<dbReference type="EMBL" id="JAUIRO010000007">
    <property type="protein sequence ID" value="KAK0706013.1"/>
    <property type="molecule type" value="Genomic_DNA"/>
</dbReference>
<dbReference type="SUPFAM" id="SSF54695">
    <property type="entry name" value="POZ domain"/>
    <property type="match status" value="1"/>
</dbReference>
<evidence type="ECO:0008006" key="3">
    <source>
        <dbReference type="Google" id="ProtNLM"/>
    </source>
</evidence>
<evidence type="ECO:0000313" key="2">
    <source>
        <dbReference type="Proteomes" id="UP001172101"/>
    </source>
</evidence>